<protein>
    <submittedName>
        <fullName evidence="1">Uncharacterized protein</fullName>
    </submittedName>
</protein>
<name>A0ACB8DI01_DERSI</name>
<dbReference type="EMBL" id="CM023480">
    <property type="protein sequence ID" value="KAH7970270.1"/>
    <property type="molecule type" value="Genomic_DNA"/>
</dbReference>
<evidence type="ECO:0000313" key="2">
    <source>
        <dbReference type="Proteomes" id="UP000821865"/>
    </source>
</evidence>
<gene>
    <name evidence="1" type="ORF">HPB49_002213</name>
</gene>
<comment type="caution">
    <text evidence="1">The sequence shown here is derived from an EMBL/GenBank/DDBJ whole genome shotgun (WGS) entry which is preliminary data.</text>
</comment>
<organism evidence="1 2">
    <name type="scientific">Dermacentor silvarum</name>
    <name type="common">Tick</name>
    <dbReference type="NCBI Taxonomy" id="543639"/>
    <lineage>
        <taxon>Eukaryota</taxon>
        <taxon>Metazoa</taxon>
        <taxon>Ecdysozoa</taxon>
        <taxon>Arthropoda</taxon>
        <taxon>Chelicerata</taxon>
        <taxon>Arachnida</taxon>
        <taxon>Acari</taxon>
        <taxon>Parasitiformes</taxon>
        <taxon>Ixodida</taxon>
        <taxon>Ixodoidea</taxon>
        <taxon>Ixodidae</taxon>
        <taxon>Rhipicephalinae</taxon>
        <taxon>Dermacentor</taxon>
    </lineage>
</organism>
<accession>A0ACB8DI01</accession>
<dbReference type="Proteomes" id="UP000821865">
    <property type="component" value="Chromosome 11"/>
</dbReference>
<keyword evidence="2" id="KW-1185">Reference proteome</keyword>
<reference evidence="1" key="1">
    <citation type="submission" date="2020-05" db="EMBL/GenBank/DDBJ databases">
        <title>Large-scale comparative analyses of tick genomes elucidate their genetic diversity and vector capacities.</title>
        <authorList>
            <person name="Jia N."/>
            <person name="Wang J."/>
            <person name="Shi W."/>
            <person name="Du L."/>
            <person name="Sun Y."/>
            <person name="Zhan W."/>
            <person name="Jiang J."/>
            <person name="Wang Q."/>
            <person name="Zhang B."/>
            <person name="Ji P."/>
            <person name="Sakyi L.B."/>
            <person name="Cui X."/>
            <person name="Yuan T."/>
            <person name="Jiang B."/>
            <person name="Yang W."/>
            <person name="Lam T.T.-Y."/>
            <person name="Chang Q."/>
            <person name="Ding S."/>
            <person name="Wang X."/>
            <person name="Zhu J."/>
            <person name="Ruan X."/>
            <person name="Zhao L."/>
            <person name="Wei J."/>
            <person name="Que T."/>
            <person name="Du C."/>
            <person name="Cheng J."/>
            <person name="Dai P."/>
            <person name="Han X."/>
            <person name="Huang E."/>
            <person name="Gao Y."/>
            <person name="Liu J."/>
            <person name="Shao H."/>
            <person name="Ye R."/>
            <person name="Li L."/>
            <person name="Wei W."/>
            <person name="Wang X."/>
            <person name="Wang C."/>
            <person name="Yang T."/>
            <person name="Huo Q."/>
            <person name="Li W."/>
            <person name="Guo W."/>
            <person name="Chen H."/>
            <person name="Zhou L."/>
            <person name="Ni X."/>
            <person name="Tian J."/>
            <person name="Zhou Y."/>
            <person name="Sheng Y."/>
            <person name="Liu T."/>
            <person name="Pan Y."/>
            <person name="Xia L."/>
            <person name="Li J."/>
            <person name="Zhao F."/>
            <person name="Cao W."/>
        </authorList>
    </citation>
    <scope>NUCLEOTIDE SEQUENCE</scope>
    <source>
        <strain evidence="1">Dsil-2018</strain>
    </source>
</reference>
<evidence type="ECO:0000313" key="1">
    <source>
        <dbReference type="EMBL" id="KAH7970270.1"/>
    </source>
</evidence>
<proteinExistence type="predicted"/>
<sequence>MLPGISPPPPFLVSPGTPAIPWPRWLRLFENFTLASGASELSAARRRALLLHCLGPEGQRIFDALPPPPPSNAPDHPPAHPRPRVLAAQTTLLVEFMEQHPYLARGATSLSPSMSAAHKKALWNELTAALNALGPAVKTARRWRQYWERIVHDLKNLPRKLGRRRGGGRLGGLEGRVLDVLSRTGPGYAPVDFFADDAEQASSSEEEAAAAHVPLPTAPPQVSVGTEPGTSGTARPPTRQQPQTPPRQQQPLEDAACRAAEECARQRQLAEVANVEAVAFHQMLLEQHRQHHQQLVEEQRASRVVQQPLGVETRGLREATALVAATLRQLVAALARGLREPPQP</sequence>